<sequence length="410" mass="44926">MHAVHASAQSADFQRRSDALVAALRPAGLDHYVVTTGENIFYFTGATFEPLERPFFLVLGADGSRRMLVPLLEAGHLRKAWGLPDGSIASYREFPAPLGEGWADRLLDGRFLRGRFAFEPSGVWEIGQQLQAAGGVALDLVAPLRIVKSPWEIGQIERAARYADVGLARVLRAAWAGGSVAETYAATQSLLRQVIRHTPEWDALATKVIAAAWPAPISAEPHSIPHLADRLLAGPHVALVLTRINGYAAECERTFFTVSPTPRERELFDAMARARELAFGMVRPGVACAEIDARVNAFLRDCGFADFRTRLHRCGHGFGLGNHEPPWLAEGSTDVLAENMVVSIEPGLYVENAGGWRHSDTVLVTADGHRCLTQSPTRLDELVLPKTTWRHRVTNWVVKRTLRLEAGAAA</sequence>
<dbReference type="PANTHER" id="PTHR46112">
    <property type="entry name" value="AMINOPEPTIDASE"/>
    <property type="match status" value="1"/>
</dbReference>
<proteinExistence type="predicted"/>
<dbReference type="CDD" id="cd01066">
    <property type="entry name" value="APP_MetAP"/>
    <property type="match status" value="1"/>
</dbReference>
<dbReference type="RefSeq" id="WP_168109022.1">
    <property type="nucleotide sequence ID" value="NZ_VTOX01000008.1"/>
</dbReference>
<dbReference type="AlphaFoldDB" id="A0A7X6DIP4"/>
<dbReference type="InterPro" id="IPR050659">
    <property type="entry name" value="Peptidase_M24B"/>
</dbReference>
<dbReference type="InterPro" id="IPR029149">
    <property type="entry name" value="Creatin/AminoP/Spt16_N"/>
</dbReference>
<evidence type="ECO:0000313" key="4">
    <source>
        <dbReference type="Proteomes" id="UP000521868"/>
    </source>
</evidence>
<dbReference type="Gene3D" id="3.40.350.10">
    <property type="entry name" value="Creatinase/prolidase N-terminal domain"/>
    <property type="match status" value="1"/>
</dbReference>
<dbReference type="Pfam" id="PF01321">
    <property type="entry name" value="Creatinase_N"/>
    <property type="match status" value="1"/>
</dbReference>
<evidence type="ECO:0000259" key="2">
    <source>
        <dbReference type="Pfam" id="PF01321"/>
    </source>
</evidence>
<keyword evidence="3" id="KW-0378">Hydrolase</keyword>
<dbReference type="SUPFAM" id="SSF53092">
    <property type="entry name" value="Creatinase/prolidase N-terminal domain"/>
    <property type="match status" value="1"/>
</dbReference>
<feature type="domain" description="Creatinase N-terminal" evidence="2">
    <location>
        <begin position="16"/>
        <end position="134"/>
    </location>
</feature>
<keyword evidence="3" id="KW-0645">Protease</keyword>
<keyword evidence="3" id="KW-0031">Aminopeptidase</keyword>
<protein>
    <submittedName>
        <fullName evidence="3">Aminopeptidase P family protein</fullName>
    </submittedName>
</protein>
<reference evidence="3 4" key="1">
    <citation type="journal article" date="2020" name="Nature">
        <title>Bacterial chemolithoautotrophy via manganese oxidation.</title>
        <authorList>
            <person name="Yu H."/>
            <person name="Leadbetter J.R."/>
        </authorList>
    </citation>
    <scope>NUCLEOTIDE SEQUENCE [LARGE SCALE GENOMIC DNA]</scope>
    <source>
        <strain evidence="3 4">RBP-1</strain>
    </source>
</reference>
<dbReference type="InterPro" id="IPR000994">
    <property type="entry name" value="Pept_M24"/>
</dbReference>
<dbReference type="SUPFAM" id="SSF55920">
    <property type="entry name" value="Creatinase/aminopeptidase"/>
    <property type="match status" value="1"/>
</dbReference>
<evidence type="ECO:0000259" key="1">
    <source>
        <dbReference type="Pfam" id="PF00557"/>
    </source>
</evidence>
<organism evidence="3 4">
    <name type="scientific">Ramlibacter lithotrophicus</name>
    <dbReference type="NCBI Taxonomy" id="2606681"/>
    <lineage>
        <taxon>Bacteria</taxon>
        <taxon>Pseudomonadati</taxon>
        <taxon>Pseudomonadota</taxon>
        <taxon>Betaproteobacteria</taxon>
        <taxon>Burkholderiales</taxon>
        <taxon>Comamonadaceae</taxon>
        <taxon>Ramlibacter</taxon>
    </lineage>
</organism>
<dbReference type="InterPro" id="IPR036005">
    <property type="entry name" value="Creatinase/aminopeptidase-like"/>
</dbReference>
<dbReference type="Pfam" id="PF00557">
    <property type="entry name" value="Peptidase_M24"/>
    <property type="match status" value="1"/>
</dbReference>
<gene>
    <name evidence="3" type="ORF">RAMLITH_18870</name>
</gene>
<name>A0A7X6DIP4_9BURK</name>
<dbReference type="Proteomes" id="UP000521868">
    <property type="component" value="Unassembled WGS sequence"/>
</dbReference>
<dbReference type="Gene3D" id="3.90.230.10">
    <property type="entry name" value="Creatinase/methionine aminopeptidase superfamily"/>
    <property type="match status" value="1"/>
</dbReference>
<dbReference type="InterPro" id="IPR000587">
    <property type="entry name" value="Creatinase_N"/>
</dbReference>
<comment type="caution">
    <text evidence="3">The sequence shown here is derived from an EMBL/GenBank/DDBJ whole genome shotgun (WGS) entry which is preliminary data.</text>
</comment>
<evidence type="ECO:0000313" key="3">
    <source>
        <dbReference type="EMBL" id="NKE67888.1"/>
    </source>
</evidence>
<dbReference type="GO" id="GO:0004177">
    <property type="term" value="F:aminopeptidase activity"/>
    <property type="evidence" value="ECO:0007669"/>
    <property type="project" value="UniProtKB-KW"/>
</dbReference>
<keyword evidence="4" id="KW-1185">Reference proteome</keyword>
<feature type="domain" description="Peptidase M24" evidence="1">
    <location>
        <begin position="156"/>
        <end position="366"/>
    </location>
</feature>
<dbReference type="EMBL" id="VTOX01000008">
    <property type="protein sequence ID" value="NKE67888.1"/>
    <property type="molecule type" value="Genomic_DNA"/>
</dbReference>
<accession>A0A7X6DIP4</accession>
<dbReference type="PANTHER" id="PTHR46112:SF2">
    <property type="entry name" value="XAA-PRO AMINOPEPTIDASE P-RELATED"/>
    <property type="match status" value="1"/>
</dbReference>